<dbReference type="Pfam" id="PF13088">
    <property type="entry name" value="BNR_2"/>
    <property type="match status" value="1"/>
</dbReference>
<dbReference type="InterPro" id="IPR011040">
    <property type="entry name" value="Sialidase"/>
</dbReference>
<sequence length="444" mass="50197">MKGYDNWNHRPYYPADQLSGSVNPYICRLAPGKDHCEIEWLGDGESFQLQYSERGKNSWNAIAVEGHEYLLEGLEENTEYELLLTDSNHRNSNIRLLRTGSKVGIIVNYLHPEDKQYGFSGQYLCSPSLLLLPDGTLLASMDVFASNAPQNLTLLFRSDDDGLHWHYVTDIFPCFWGKMFWHQNKLFMLGVSREYGDLLIGCSSDYGISWSAPAVILRGSSFSQENGNHRAPTVILKSHGRLWTGTEYGSWSKKTFAASLLSIDEQADPMVSSNWTLTDFVKPCQDWPDSEAEVSGGIEGNAVELPDGTVVDILRYSDNKALILKAEPNSPEEAMSFNKIIHFPVGHTKFEIVRHCSGVYYALGNPSPGRNILALYSSDDCITWTKVKQLINHSECSIKEAGFQYPVFCFRKNEILLLSRTAWNHAHNFHDSNFITFHKTDITQ</sequence>
<comment type="caution">
    <text evidence="2">The sequence shown here is derived from an EMBL/GenBank/DDBJ whole genome shotgun (WGS) entry which is preliminary data.</text>
</comment>
<organism evidence="2 3">
    <name type="scientific">Eisenbergiella tayi</name>
    <dbReference type="NCBI Taxonomy" id="1432052"/>
    <lineage>
        <taxon>Bacteria</taxon>
        <taxon>Bacillati</taxon>
        <taxon>Bacillota</taxon>
        <taxon>Clostridia</taxon>
        <taxon>Lachnospirales</taxon>
        <taxon>Lachnospiraceae</taxon>
        <taxon>Eisenbergiella</taxon>
    </lineage>
</organism>
<evidence type="ECO:0000313" key="2">
    <source>
        <dbReference type="EMBL" id="ODM09337.1"/>
    </source>
</evidence>
<proteinExistence type="predicted"/>
<evidence type="ECO:0000313" key="3">
    <source>
        <dbReference type="Proteomes" id="UP000095003"/>
    </source>
</evidence>
<dbReference type="InterPro" id="IPR003961">
    <property type="entry name" value="FN3_dom"/>
</dbReference>
<dbReference type="SUPFAM" id="SSF50939">
    <property type="entry name" value="Sialidases"/>
    <property type="match status" value="1"/>
</dbReference>
<evidence type="ECO:0000259" key="1">
    <source>
        <dbReference type="Pfam" id="PF13088"/>
    </source>
</evidence>
<protein>
    <recommendedName>
        <fullName evidence="1">Sialidase domain-containing protein</fullName>
    </recommendedName>
</protein>
<dbReference type="CDD" id="cd15482">
    <property type="entry name" value="Sialidase_non-viral"/>
    <property type="match status" value="1"/>
</dbReference>
<dbReference type="EMBL" id="MCGI01000005">
    <property type="protein sequence ID" value="ODM09337.1"/>
    <property type="molecule type" value="Genomic_DNA"/>
</dbReference>
<feature type="domain" description="Sialidase" evidence="1">
    <location>
        <begin position="202"/>
        <end position="408"/>
    </location>
</feature>
<dbReference type="InterPro" id="IPR036278">
    <property type="entry name" value="Sialidase_sf"/>
</dbReference>
<dbReference type="Gene3D" id="2.120.10.10">
    <property type="match status" value="1"/>
</dbReference>
<name>A0A1E3AKT9_9FIRM</name>
<gene>
    <name evidence="2" type="ORF">BEH84_05087</name>
</gene>
<dbReference type="Proteomes" id="UP000095003">
    <property type="component" value="Unassembled WGS sequence"/>
</dbReference>
<dbReference type="CDD" id="cd00063">
    <property type="entry name" value="FN3"/>
    <property type="match status" value="1"/>
</dbReference>
<dbReference type="AlphaFoldDB" id="A0A1E3AKT9"/>
<dbReference type="GeneID" id="93302997"/>
<reference evidence="2 3" key="1">
    <citation type="submission" date="2016-07" db="EMBL/GenBank/DDBJ databases">
        <title>Characterization of isolates of Eisenbergiella tayi derived from blood cultures, using whole genome sequencing.</title>
        <authorList>
            <person name="Burdz T."/>
            <person name="Wiebe D."/>
            <person name="Huynh C."/>
            <person name="Bernard K."/>
        </authorList>
    </citation>
    <scope>NUCLEOTIDE SEQUENCE [LARGE SCALE GENOMIC DNA]</scope>
    <source>
        <strain evidence="2 3">NML 120489</strain>
    </source>
</reference>
<accession>A0A1E3AKT9</accession>
<dbReference type="RefSeq" id="WP_069158750.1">
    <property type="nucleotide sequence ID" value="NZ_JBKXXQ010000019.1"/>
</dbReference>